<evidence type="ECO:0000313" key="3">
    <source>
        <dbReference type="EMBL" id="GID51217.1"/>
    </source>
</evidence>
<feature type="region of interest" description="Disordered" evidence="1">
    <location>
        <begin position="78"/>
        <end position="107"/>
    </location>
</feature>
<gene>
    <name evidence="3" type="ORF">Aca07nite_84920</name>
</gene>
<evidence type="ECO:0000256" key="2">
    <source>
        <dbReference type="SAM" id="Phobius"/>
    </source>
</evidence>
<accession>A0ABQ3WY48</accession>
<comment type="caution">
    <text evidence="3">The sequence shown here is derived from an EMBL/GenBank/DDBJ whole genome shotgun (WGS) entry which is preliminary data.</text>
</comment>
<keyword evidence="2" id="KW-0472">Membrane</keyword>
<protein>
    <submittedName>
        <fullName evidence="3">Uncharacterized protein</fullName>
    </submittedName>
</protein>
<keyword evidence="2" id="KW-1133">Transmembrane helix</keyword>
<reference evidence="3" key="1">
    <citation type="submission" date="2021-01" db="EMBL/GenBank/DDBJ databases">
        <title>Whole genome shotgun sequence of Actinoplanes capillaceus NBRC 16408.</title>
        <authorList>
            <person name="Komaki H."/>
            <person name="Tamura T."/>
        </authorList>
    </citation>
    <scope>NUCLEOTIDE SEQUENCE [LARGE SCALE GENOMIC DNA]</scope>
    <source>
        <strain evidence="3">NBRC 16408</strain>
    </source>
</reference>
<keyword evidence="2" id="KW-0812">Transmembrane</keyword>
<dbReference type="EMBL" id="BOMF01000173">
    <property type="protein sequence ID" value="GID51217.1"/>
    <property type="molecule type" value="Genomic_DNA"/>
</dbReference>
<organism evidence="3">
    <name type="scientific">Actinoplanes campanulatus</name>
    <dbReference type="NCBI Taxonomy" id="113559"/>
    <lineage>
        <taxon>Bacteria</taxon>
        <taxon>Bacillati</taxon>
        <taxon>Actinomycetota</taxon>
        <taxon>Actinomycetes</taxon>
        <taxon>Micromonosporales</taxon>
        <taxon>Micromonosporaceae</taxon>
        <taxon>Actinoplanes</taxon>
    </lineage>
</organism>
<sequence length="107" mass="11349">MTERIGELLNEAVADVEPATVDPVGAMLRRGRSARRRSALIAAVVCAGLTSAVLLPSFAPLARQLFDNDDLPAALARGSRVASGVEHPRRHRAGQGHPDGTSAFVRR</sequence>
<proteinExistence type="predicted"/>
<feature type="transmembrane region" description="Helical" evidence="2">
    <location>
        <begin position="39"/>
        <end position="59"/>
    </location>
</feature>
<evidence type="ECO:0000256" key="1">
    <source>
        <dbReference type="SAM" id="MobiDB-lite"/>
    </source>
</evidence>
<name>A0ABQ3WY48_9ACTN</name>